<feature type="transmembrane region" description="Helical" evidence="1">
    <location>
        <begin position="150"/>
        <end position="168"/>
    </location>
</feature>
<feature type="transmembrane region" description="Helical" evidence="1">
    <location>
        <begin position="124"/>
        <end position="144"/>
    </location>
</feature>
<keyword evidence="1" id="KW-0472">Membrane</keyword>
<evidence type="ECO:0000313" key="4">
    <source>
        <dbReference type="Proteomes" id="UP000472971"/>
    </source>
</evidence>
<sequence>MKLQIFSGFSQVMLDVSFALIPLIIFFFFFQVLFLKLPKRKLWNIVFGMIFTYFGLAFFLQGVHIGFMPIGELIGQKLGELSYNWIMIPVGFVLGFVVAFAEPAVRVLTQEVDKATGGYISEKVMLYTLSIGVGMSIALAMLRIYIGFSLWYILVPAYMIAFILTFFSKKNFISIAFDSGGVTTGPMTVTFILSMAVGVASEMEGRNPLTDGFGMIAVVAIAPIISVLILGLLFQKKEEDSKHVRSKA</sequence>
<evidence type="ECO:0000313" key="3">
    <source>
        <dbReference type="EMBL" id="NEY82332.1"/>
    </source>
</evidence>
<accession>A0A6B3VZI5</accession>
<evidence type="ECO:0000313" key="5">
    <source>
        <dbReference type="Proteomes" id="UP000570010"/>
    </source>
</evidence>
<reference evidence="3 4" key="1">
    <citation type="submission" date="2020-02" db="EMBL/GenBank/DDBJ databases">
        <title>Bacillus aquiflavi sp. nov., isolated from yellow water of strong flavor Chinese baijiu in Yibin region of China.</title>
        <authorList>
            <person name="Xie J."/>
        </authorList>
    </citation>
    <scope>NUCLEOTIDE SEQUENCE [LARGE SCALE GENOMIC DNA]</scope>
    <source>
        <strain evidence="3 4">3H-10</strain>
    </source>
</reference>
<dbReference type="Proteomes" id="UP000570010">
    <property type="component" value="Unassembled WGS sequence"/>
</dbReference>
<name>A0A6B3VZI5_9BACI</name>
<reference evidence="2 5" key="2">
    <citation type="submission" date="2020-07" db="EMBL/GenBank/DDBJ databases">
        <authorList>
            <person name="Feng H."/>
        </authorList>
    </citation>
    <scope>NUCLEOTIDE SEQUENCE [LARGE SCALE GENOMIC DNA]</scope>
    <source>
        <strain evidence="2">S-12</strain>
        <strain evidence="5">s-12</strain>
    </source>
</reference>
<feature type="transmembrane region" description="Helical" evidence="1">
    <location>
        <begin position="212"/>
        <end position="234"/>
    </location>
</feature>
<dbReference type="RefSeq" id="WP_163242738.1">
    <property type="nucleotide sequence ID" value="NZ_JAAIWN010000031.1"/>
</dbReference>
<dbReference type="EMBL" id="JAAIWN010000031">
    <property type="protein sequence ID" value="NEY82332.1"/>
    <property type="molecule type" value="Genomic_DNA"/>
</dbReference>
<dbReference type="AlphaFoldDB" id="A0A6B3VZI5"/>
<dbReference type="EMBL" id="JACEIO010000013">
    <property type="protein sequence ID" value="MBA4536946.1"/>
    <property type="molecule type" value="Genomic_DNA"/>
</dbReference>
<dbReference type="InterPro" id="IPR011435">
    <property type="entry name" value="UmpAB"/>
</dbReference>
<organism evidence="3 4">
    <name type="scientific">Bacillus aquiflavi</name>
    <dbReference type="NCBI Taxonomy" id="2672567"/>
    <lineage>
        <taxon>Bacteria</taxon>
        <taxon>Bacillati</taxon>
        <taxon>Bacillota</taxon>
        <taxon>Bacilli</taxon>
        <taxon>Bacillales</taxon>
        <taxon>Bacillaceae</taxon>
        <taxon>Bacillus</taxon>
    </lineage>
</organism>
<keyword evidence="1" id="KW-0812">Transmembrane</keyword>
<proteinExistence type="predicted"/>
<protein>
    <submittedName>
        <fullName evidence="3">DUF1538 domain-containing protein</fullName>
    </submittedName>
</protein>
<feature type="transmembrane region" description="Helical" evidence="1">
    <location>
        <begin position="12"/>
        <end position="35"/>
    </location>
</feature>
<feature type="transmembrane region" description="Helical" evidence="1">
    <location>
        <begin position="42"/>
        <end position="63"/>
    </location>
</feature>
<comment type="caution">
    <text evidence="3">The sequence shown here is derived from an EMBL/GenBank/DDBJ whole genome shotgun (WGS) entry which is preliminary data.</text>
</comment>
<feature type="transmembrane region" description="Helical" evidence="1">
    <location>
        <begin position="83"/>
        <end position="103"/>
    </location>
</feature>
<gene>
    <name evidence="3" type="ORF">G4D64_12660</name>
    <name evidence="2" type="ORF">H1Z61_07260</name>
</gene>
<feature type="transmembrane region" description="Helical" evidence="1">
    <location>
        <begin position="180"/>
        <end position="200"/>
    </location>
</feature>
<evidence type="ECO:0000256" key="1">
    <source>
        <dbReference type="SAM" id="Phobius"/>
    </source>
</evidence>
<keyword evidence="4" id="KW-1185">Reference proteome</keyword>
<keyword evidence="1" id="KW-1133">Transmembrane helix</keyword>
<dbReference type="Pfam" id="PF07556">
    <property type="entry name" value="DUF1538"/>
    <property type="match status" value="1"/>
</dbReference>
<dbReference type="Proteomes" id="UP000472971">
    <property type="component" value="Unassembled WGS sequence"/>
</dbReference>
<evidence type="ECO:0000313" key="2">
    <source>
        <dbReference type="EMBL" id="MBA4536946.1"/>
    </source>
</evidence>